<evidence type="ECO:0000313" key="5">
    <source>
        <dbReference type="EMBL" id="KJH41635.1"/>
    </source>
</evidence>
<keyword evidence="6" id="KW-1185">Reference proteome</keyword>
<dbReference type="InterPro" id="IPR005559">
    <property type="entry name" value="CG-1_dom"/>
</dbReference>
<dbReference type="GO" id="GO:0003690">
    <property type="term" value="F:double-stranded DNA binding"/>
    <property type="evidence" value="ECO:0007669"/>
    <property type="project" value="TreeGrafter"/>
</dbReference>
<dbReference type="PROSITE" id="PS51437">
    <property type="entry name" value="CG_1"/>
    <property type="match status" value="1"/>
</dbReference>
<gene>
    <name evidence="5" type="ORF">DICVIV_12389</name>
</gene>
<feature type="domain" description="CG-1" evidence="4">
    <location>
        <begin position="102"/>
        <end position="182"/>
    </location>
</feature>
<dbReference type="GO" id="GO:0005634">
    <property type="term" value="C:nucleus"/>
    <property type="evidence" value="ECO:0007669"/>
    <property type="project" value="UniProtKB-SubCell"/>
</dbReference>
<dbReference type="Proteomes" id="UP000053766">
    <property type="component" value="Unassembled WGS sequence"/>
</dbReference>
<protein>
    <submittedName>
        <fullName evidence="5">CG-1 domain protein</fullName>
    </submittedName>
</protein>
<reference evidence="5 6" key="1">
    <citation type="submission" date="2013-11" db="EMBL/GenBank/DDBJ databases">
        <title>Draft genome of the bovine lungworm Dictyocaulus viviparus.</title>
        <authorList>
            <person name="Mitreva M."/>
        </authorList>
    </citation>
    <scope>NUCLEOTIDE SEQUENCE [LARGE SCALE GENOMIC DNA]</scope>
    <source>
        <strain evidence="5 6">HannoverDv2000</strain>
    </source>
</reference>
<evidence type="ECO:0000313" key="6">
    <source>
        <dbReference type="Proteomes" id="UP000053766"/>
    </source>
</evidence>
<evidence type="ECO:0000256" key="3">
    <source>
        <dbReference type="ARBA" id="ARBA00023242"/>
    </source>
</evidence>
<evidence type="ECO:0000256" key="1">
    <source>
        <dbReference type="ARBA" id="ARBA00004123"/>
    </source>
</evidence>
<organism evidence="5 6">
    <name type="scientific">Dictyocaulus viviparus</name>
    <name type="common">Bovine lungworm</name>
    <dbReference type="NCBI Taxonomy" id="29172"/>
    <lineage>
        <taxon>Eukaryota</taxon>
        <taxon>Metazoa</taxon>
        <taxon>Ecdysozoa</taxon>
        <taxon>Nematoda</taxon>
        <taxon>Chromadorea</taxon>
        <taxon>Rhabditida</taxon>
        <taxon>Rhabditina</taxon>
        <taxon>Rhabditomorpha</taxon>
        <taxon>Strongyloidea</taxon>
        <taxon>Metastrongylidae</taxon>
        <taxon>Dictyocaulus</taxon>
    </lineage>
</organism>
<sequence>MNKNSSGQCADRCRLNKIARYHEVGYLPDIFNRLHYLCRSTCAVIRFKLCALRLGCSYDFWSAHLTLFPLDLDYALHQSMIPLTASHPAHNGQPPPAMAAFPVDVFNATNSSWNTNQEIVRLLNSACNHPEWLTHKVTIRPQTGSQYMFRRLDGNWFKMDGYEWKKRREGKLIREDHMKLKV</sequence>
<evidence type="ECO:0000259" key="4">
    <source>
        <dbReference type="PROSITE" id="PS51437"/>
    </source>
</evidence>
<accession>A0A0D8XAK2</accession>
<evidence type="ECO:0000256" key="2">
    <source>
        <dbReference type="ARBA" id="ARBA00023163"/>
    </source>
</evidence>
<dbReference type="Pfam" id="PF03859">
    <property type="entry name" value="CG-1"/>
    <property type="match status" value="1"/>
</dbReference>
<dbReference type="AlphaFoldDB" id="A0A0D8XAK2"/>
<name>A0A0D8XAK2_DICVI</name>
<dbReference type="PANTHER" id="PTHR23335:SF1">
    <property type="entry name" value="CALMODULIN-BINDING TRANSCRIPTION ACTIVATOR, ISOFORM F"/>
    <property type="match status" value="1"/>
</dbReference>
<keyword evidence="3" id="KW-0539">Nucleus</keyword>
<dbReference type="SMART" id="SM01076">
    <property type="entry name" value="CG-1"/>
    <property type="match status" value="1"/>
</dbReference>
<proteinExistence type="predicted"/>
<dbReference type="EMBL" id="KN716786">
    <property type="protein sequence ID" value="KJH41635.1"/>
    <property type="molecule type" value="Genomic_DNA"/>
</dbReference>
<dbReference type="OrthoDB" id="407555at2759"/>
<reference evidence="6" key="2">
    <citation type="journal article" date="2016" name="Sci. Rep.">
        <title>Dictyocaulus viviparus genome, variome and transcriptome elucidate lungworm biology and support future intervention.</title>
        <authorList>
            <person name="McNulty S.N."/>
            <person name="Strube C."/>
            <person name="Rosa B.A."/>
            <person name="Martin J.C."/>
            <person name="Tyagi R."/>
            <person name="Choi Y.J."/>
            <person name="Wang Q."/>
            <person name="Hallsworth Pepin K."/>
            <person name="Zhang X."/>
            <person name="Ozersky P."/>
            <person name="Wilson R.K."/>
            <person name="Sternberg P.W."/>
            <person name="Gasser R.B."/>
            <person name="Mitreva M."/>
        </authorList>
    </citation>
    <scope>NUCLEOTIDE SEQUENCE [LARGE SCALE GENOMIC DNA]</scope>
    <source>
        <strain evidence="6">HannoverDv2000</strain>
    </source>
</reference>
<dbReference type="PANTHER" id="PTHR23335">
    <property type="entry name" value="CALMODULIN-BINDING TRANSCRIPTION ACTIVATOR CAMTA"/>
    <property type="match status" value="1"/>
</dbReference>
<dbReference type="GO" id="GO:0003712">
    <property type="term" value="F:transcription coregulator activity"/>
    <property type="evidence" value="ECO:0007669"/>
    <property type="project" value="TreeGrafter"/>
</dbReference>
<keyword evidence="2" id="KW-0804">Transcription</keyword>
<comment type="subcellular location">
    <subcellularLocation>
        <location evidence="1">Nucleus</location>
    </subcellularLocation>
</comment>
<dbReference type="GO" id="GO:0006357">
    <property type="term" value="P:regulation of transcription by RNA polymerase II"/>
    <property type="evidence" value="ECO:0007669"/>
    <property type="project" value="TreeGrafter"/>
</dbReference>